<keyword evidence="2" id="KW-1185">Reference proteome</keyword>
<evidence type="ECO:0000313" key="2">
    <source>
        <dbReference type="Proteomes" id="UP000691718"/>
    </source>
</evidence>
<dbReference type="EMBL" id="CAJQZP010001367">
    <property type="protein sequence ID" value="CAG5041968.1"/>
    <property type="molecule type" value="Genomic_DNA"/>
</dbReference>
<evidence type="ECO:0000313" key="1">
    <source>
        <dbReference type="EMBL" id="CAG5041968.1"/>
    </source>
</evidence>
<comment type="caution">
    <text evidence="1">The sequence shown here is derived from an EMBL/GenBank/DDBJ whole genome shotgun (WGS) entry which is preliminary data.</text>
</comment>
<name>A0A8S3XY79_PARAO</name>
<sequence>MEAEETMRCNTEPQLFPGNRSLPDLPLITLQNIPLQTVMAPIDVVQPNVEEEFEVSCYLNSIVRKTTNNIVEVAQGIKAEKFAWFIGVLGLFPYGINGLQQPRPVTITPLDYFQVRMLGDDRRFQRNDYLFYALSLFEYYRVKSTISACGNKIRNQEGYIEDVHLYIKNLKEYDAYRRAAALNDLLAQTRTLGPPTYFLTFSSNDLN</sequence>
<protein>
    <submittedName>
        <fullName evidence="1">(apollo) hypothetical protein</fullName>
    </submittedName>
</protein>
<accession>A0A8S3XY79</accession>
<dbReference type="OrthoDB" id="416437at2759"/>
<dbReference type="Proteomes" id="UP000691718">
    <property type="component" value="Unassembled WGS sequence"/>
</dbReference>
<reference evidence="1" key="1">
    <citation type="submission" date="2021-04" db="EMBL/GenBank/DDBJ databases">
        <authorList>
            <person name="Tunstrom K."/>
        </authorList>
    </citation>
    <scope>NUCLEOTIDE SEQUENCE</scope>
</reference>
<gene>
    <name evidence="1" type="ORF">PAPOLLO_LOCUS22305</name>
</gene>
<organism evidence="1 2">
    <name type="scientific">Parnassius apollo</name>
    <name type="common">Apollo butterfly</name>
    <name type="synonym">Papilio apollo</name>
    <dbReference type="NCBI Taxonomy" id="110799"/>
    <lineage>
        <taxon>Eukaryota</taxon>
        <taxon>Metazoa</taxon>
        <taxon>Ecdysozoa</taxon>
        <taxon>Arthropoda</taxon>
        <taxon>Hexapoda</taxon>
        <taxon>Insecta</taxon>
        <taxon>Pterygota</taxon>
        <taxon>Neoptera</taxon>
        <taxon>Endopterygota</taxon>
        <taxon>Lepidoptera</taxon>
        <taxon>Glossata</taxon>
        <taxon>Ditrysia</taxon>
        <taxon>Papilionoidea</taxon>
        <taxon>Papilionidae</taxon>
        <taxon>Parnassiinae</taxon>
        <taxon>Parnassini</taxon>
        <taxon>Parnassius</taxon>
        <taxon>Parnassius</taxon>
    </lineage>
</organism>
<proteinExistence type="predicted"/>
<dbReference type="AlphaFoldDB" id="A0A8S3XY79"/>